<reference evidence="1" key="1">
    <citation type="journal article" date="2021" name="PeerJ">
        <title>Extensive microbial diversity within the chicken gut microbiome revealed by metagenomics and culture.</title>
        <authorList>
            <person name="Gilroy R."/>
            <person name="Ravi A."/>
            <person name="Getino M."/>
            <person name="Pursley I."/>
            <person name="Horton D.L."/>
            <person name="Alikhan N.F."/>
            <person name="Baker D."/>
            <person name="Gharbi K."/>
            <person name="Hall N."/>
            <person name="Watson M."/>
            <person name="Adriaenssens E.M."/>
            <person name="Foster-Nyarko E."/>
            <person name="Jarju S."/>
            <person name="Secka A."/>
            <person name="Antonio M."/>
            <person name="Oren A."/>
            <person name="Chaudhuri R.R."/>
            <person name="La Ragione R."/>
            <person name="Hildebrand F."/>
            <person name="Pallen M.J."/>
        </authorList>
    </citation>
    <scope>NUCLEOTIDE SEQUENCE</scope>
    <source>
        <strain evidence="1">ChiW7-2402</strain>
    </source>
</reference>
<dbReference type="GO" id="GO:0008253">
    <property type="term" value="F:5'-nucleotidase activity"/>
    <property type="evidence" value="ECO:0007669"/>
    <property type="project" value="InterPro"/>
</dbReference>
<dbReference type="Pfam" id="PF00702">
    <property type="entry name" value="Hydrolase"/>
    <property type="match status" value="1"/>
</dbReference>
<comment type="caution">
    <text evidence="1">The sequence shown here is derived from an EMBL/GenBank/DDBJ whole genome shotgun (WGS) entry which is preliminary data.</text>
</comment>
<dbReference type="InterPro" id="IPR052550">
    <property type="entry name" value="Pyrimidine_5'-ntase_YjjG"/>
</dbReference>
<evidence type="ECO:0000313" key="2">
    <source>
        <dbReference type="Proteomes" id="UP000824102"/>
    </source>
</evidence>
<dbReference type="Gene3D" id="3.40.50.1000">
    <property type="entry name" value="HAD superfamily/HAD-like"/>
    <property type="match status" value="1"/>
</dbReference>
<name>A0A9D2G3S4_9FIRM</name>
<dbReference type="SUPFAM" id="SSF56784">
    <property type="entry name" value="HAD-like"/>
    <property type="match status" value="1"/>
</dbReference>
<dbReference type="AlphaFoldDB" id="A0A9D2G3S4"/>
<dbReference type="SFLD" id="SFLDG01129">
    <property type="entry name" value="C1.5:_HAD__Beta-PGM__Phosphata"/>
    <property type="match status" value="1"/>
</dbReference>
<evidence type="ECO:0000313" key="1">
    <source>
        <dbReference type="EMBL" id="HIZ72658.1"/>
    </source>
</evidence>
<dbReference type="Gene3D" id="1.10.150.240">
    <property type="entry name" value="Putative phosphatase, domain 2"/>
    <property type="match status" value="1"/>
</dbReference>
<dbReference type="InterPro" id="IPR036412">
    <property type="entry name" value="HAD-like_sf"/>
</dbReference>
<dbReference type="Proteomes" id="UP000824102">
    <property type="component" value="Unassembled WGS sequence"/>
</dbReference>
<gene>
    <name evidence="1" type="ORF">H9964_03655</name>
</gene>
<protein>
    <submittedName>
        <fullName evidence="1">YjjG family noncanonical pyrimidine nucleotidase</fullName>
    </submittedName>
</protein>
<dbReference type="InterPro" id="IPR011951">
    <property type="entry name" value="HAD-SF_hydro_IA_YjjG/PynA"/>
</dbReference>
<dbReference type="PANTHER" id="PTHR47478">
    <property type="match status" value="1"/>
</dbReference>
<dbReference type="EMBL" id="DXBB01000058">
    <property type="protein sequence ID" value="HIZ72658.1"/>
    <property type="molecule type" value="Genomic_DNA"/>
</dbReference>
<dbReference type="InterPro" id="IPR023214">
    <property type="entry name" value="HAD_sf"/>
</dbReference>
<sequence>MKDIFLLDIDETLFDFPREEREALWRTLKKRGIEPTEEMLARYHAINESYWKKLERGEITRARLVVERFEVFLREYGRADSPEEFSREYFSELASGGCFYPGAEAFVKALKRRGRIFLVTNGATFTQTHRIAASGLGAYADGVFISETIGINKPSEAYAAFVEAHIEGYERSRAVWVGDSLTSDAPCAASRGIDFILYRPSGVPEGYKGLCAQSYDEVLALIDRM</sequence>
<dbReference type="InterPro" id="IPR023198">
    <property type="entry name" value="PGP-like_dom2"/>
</dbReference>
<dbReference type="NCBIfam" id="TIGR02254">
    <property type="entry name" value="YjjG_YfnB"/>
    <property type="match status" value="1"/>
</dbReference>
<dbReference type="SFLD" id="SFLDS00003">
    <property type="entry name" value="Haloacid_Dehalogenase"/>
    <property type="match status" value="1"/>
</dbReference>
<organism evidence="1 2">
    <name type="scientific">Candidatus Gallimonas intestinavium</name>
    <dbReference type="NCBI Taxonomy" id="2838603"/>
    <lineage>
        <taxon>Bacteria</taxon>
        <taxon>Bacillati</taxon>
        <taxon>Bacillota</taxon>
        <taxon>Clostridia</taxon>
        <taxon>Candidatus Gallimonas</taxon>
    </lineage>
</organism>
<dbReference type="PANTHER" id="PTHR47478:SF1">
    <property type="entry name" value="PYRIMIDINE 5'-NUCLEOTIDASE YJJG"/>
    <property type="match status" value="1"/>
</dbReference>
<reference evidence="1" key="2">
    <citation type="submission" date="2021-04" db="EMBL/GenBank/DDBJ databases">
        <authorList>
            <person name="Gilroy R."/>
        </authorList>
    </citation>
    <scope>NUCLEOTIDE SEQUENCE</scope>
    <source>
        <strain evidence="1">ChiW7-2402</strain>
    </source>
</reference>
<accession>A0A9D2G3S4</accession>
<proteinExistence type="predicted"/>